<feature type="non-terminal residue" evidence="1">
    <location>
        <position position="1"/>
    </location>
</feature>
<keyword evidence="2" id="KW-1185">Reference proteome</keyword>
<comment type="caution">
    <text evidence="1">The sequence shown here is derived from an EMBL/GenBank/DDBJ whole genome shotgun (WGS) entry which is preliminary data.</text>
</comment>
<dbReference type="EMBL" id="JAHYIQ010000028">
    <property type="protein sequence ID" value="KAK1121054.1"/>
    <property type="molecule type" value="Genomic_DNA"/>
</dbReference>
<protein>
    <submittedName>
        <fullName evidence="1">Uncharacterized protein</fullName>
    </submittedName>
</protein>
<sequence>EFKDFEIVLLILRPIRSSAGSDDVFVDEVKNNPAIVTKAANRVLGETKISALSPRLVSILPKSDVPPNKPHHFYRTCLPSRSAIRNSDSRYRYAKVWGKG</sequence>
<dbReference type="Proteomes" id="UP001177670">
    <property type="component" value="Unassembled WGS sequence"/>
</dbReference>
<name>A0AA40FKY6_9HYME</name>
<organism evidence="1 2">
    <name type="scientific">Melipona bicolor</name>
    <dbReference type="NCBI Taxonomy" id="60889"/>
    <lineage>
        <taxon>Eukaryota</taxon>
        <taxon>Metazoa</taxon>
        <taxon>Ecdysozoa</taxon>
        <taxon>Arthropoda</taxon>
        <taxon>Hexapoda</taxon>
        <taxon>Insecta</taxon>
        <taxon>Pterygota</taxon>
        <taxon>Neoptera</taxon>
        <taxon>Endopterygota</taxon>
        <taxon>Hymenoptera</taxon>
        <taxon>Apocrita</taxon>
        <taxon>Aculeata</taxon>
        <taxon>Apoidea</taxon>
        <taxon>Anthophila</taxon>
        <taxon>Apidae</taxon>
        <taxon>Melipona</taxon>
    </lineage>
</organism>
<dbReference type="AlphaFoldDB" id="A0AA40FKY6"/>
<evidence type="ECO:0000313" key="2">
    <source>
        <dbReference type="Proteomes" id="UP001177670"/>
    </source>
</evidence>
<proteinExistence type="predicted"/>
<reference evidence="1" key="1">
    <citation type="submission" date="2021-10" db="EMBL/GenBank/DDBJ databases">
        <title>Melipona bicolor Genome sequencing and assembly.</title>
        <authorList>
            <person name="Araujo N.S."/>
            <person name="Arias M.C."/>
        </authorList>
    </citation>
    <scope>NUCLEOTIDE SEQUENCE</scope>
    <source>
        <strain evidence="1">USP_2M_L1-L4_2017</strain>
        <tissue evidence="1">Whole body</tissue>
    </source>
</reference>
<accession>A0AA40FKY6</accession>
<evidence type="ECO:0000313" key="1">
    <source>
        <dbReference type="EMBL" id="KAK1121054.1"/>
    </source>
</evidence>
<gene>
    <name evidence="1" type="ORF">K0M31_010835</name>
</gene>